<dbReference type="Pfam" id="PF00384">
    <property type="entry name" value="Molybdopterin"/>
    <property type="match status" value="1"/>
</dbReference>
<feature type="domain" description="4Fe-4S Mo/W bis-MGD-type" evidence="10">
    <location>
        <begin position="52"/>
        <end position="108"/>
    </location>
</feature>
<protein>
    <submittedName>
        <fullName evidence="11">Formate dehydrogenase alpha subunit</fullName>
        <ecNumber evidence="11">1.2.1.2</ecNumber>
    </submittedName>
</protein>
<keyword evidence="9" id="KW-0411">Iron-sulfur</keyword>
<evidence type="ECO:0000256" key="2">
    <source>
        <dbReference type="ARBA" id="ARBA00004196"/>
    </source>
</evidence>
<dbReference type="InterPro" id="IPR006656">
    <property type="entry name" value="Mopterin_OxRdtase"/>
</dbReference>
<dbReference type="Gene3D" id="2.20.25.90">
    <property type="entry name" value="ADC-like domains"/>
    <property type="match status" value="1"/>
</dbReference>
<evidence type="ECO:0000256" key="9">
    <source>
        <dbReference type="ARBA" id="ARBA00023014"/>
    </source>
</evidence>
<dbReference type="Pfam" id="PF04879">
    <property type="entry name" value="Molybdop_Fe4S4"/>
    <property type="match status" value="1"/>
</dbReference>
<keyword evidence="12" id="KW-1185">Reference proteome</keyword>
<dbReference type="EMBL" id="CP000561">
    <property type="protein sequence ID" value="ABO07831.1"/>
    <property type="molecule type" value="Genomic_DNA"/>
</dbReference>
<dbReference type="InterPro" id="IPR009010">
    <property type="entry name" value="Asp_de-COase-like_dom_sf"/>
</dbReference>
<dbReference type="Gene3D" id="3.40.50.740">
    <property type="match status" value="2"/>
</dbReference>
<evidence type="ECO:0000256" key="8">
    <source>
        <dbReference type="ARBA" id="ARBA00023004"/>
    </source>
</evidence>
<dbReference type="HOGENOM" id="CLU_274368_0_0_2"/>
<reference evidence="11" key="1">
    <citation type="submission" date="2007-02" db="EMBL/GenBank/DDBJ databases">
        <title>Complete sequence of Pyrobaculum calidifontis JCM 11548.</title>
        <authorList>
            <consortium name="US DOE Joint Genome Institute"/>
            <person name="Copeland A."/>
            <person name="Lucas S."/>
            <person name="Lapidus A."/>
            <person name="Barry K."/>
            <person name="Glavina del Rio T."/>
            <person name="Dalin E."/>
            <person name="Tice H."/>
            <person name="Pitluck S."/>
            <person name="Chain P."/>
            <person name="Malfatti S."/>
            <person name="Shin M."/>
            <person name="Vergez L."/>
            <person name="Schmutz J."/>
            <person name="Larimer F."/>
            <person name="Land M."/>
            <person name="Hauser L."/>
            <person name="Kyrpides N."/>
            <person name="Mikhailova N."/>
            <person name="Cozen A.E."/>
            <person name="Fitz-Gibbon S.T."/>
            <person name="House C.H."/>
            <person name="Saltikov C."/>
            <person name="Lowe T.M."/>
            <person name="Richardson P."/>
        </authorList>
    </citation>
    <scope>NUCLEOTIDE SEQUENCE [LARGE SCALE GENOMIC DNA]</scope>
    <source>
        <strain evidence="11">JCM 11548</strain>
    </source>
</reference>
<dbReference type="eggNOG" id="arCOG01491">
    <property type="taxonomic scope" value="Archaea"/>
</dbReference>
<dbReference type="InterPro" id="IPR006657">
    <property type="entry name" value="MoPterin_dinucl-bd_dom"/>
</dbReference>
<comment type="subcellular location">
    <subcellularLocation>
        <location evidence="2">Cell envelope</location>
    </subcellularLocation>
</comment>
<dbReference type="STRING" id="410359.Pcal_0396"/>
<dbReference type="GO" id="GO:0043546">
    <property type="term" value="F:molybdopterin cofactor binding"/>
    <property type="evidence" value="ECO:0007669"/>
    <property type="project" value="InterPro"/>
</dbReference>
<dbReference type="InterPro" id="IPR006311">
    <property type="entry name" value="TAT_signal"/>
</dbReference>
<dbReference type="SMART" id="SM00926">
    <property type="entry name" value="Molybdop_Fe4S4"/>
    <property type="match status" value="1"/>
</dbReference>
<dbReference type="EC" id="1.2.1.2" evidence="11"/>
<dbReference type="AlphaFoldDB" id="A3MT64"/>
<evidence type="ECO:0000313" key="11">
    <source>
        <dbReference type="EMBL" id="ABO07831.1"/>
    </source>
</evidence>
<evidence type="ECO:0000256" key="3">
    <source>
        <dbReference type="ARBA" id="ARBA00010312"/>
    </source>
</evidence>
<dbReference type="GO" id="GO:0051539">
    <property type="term" value="F:4 iron, 4 sulfur cluster binding"/>
    <property type="evidence" value="ECO:0007669"/>
    <property type="project" value="UniProtKB-KW"/>
</dbReference>
<dbReference type="Proteomes" id="UP000001431">
    <property type="component" value="Chromosome"/>
</dbReference>
<evidence type="ECO:0000256" key="1">
    <source>
        <dbReference type="ARBA" id="ARBA00001966"/>
    </source>
</evidence>
<dbReference type="GO" id="GO:0046872">
    <property type="term" value="F:metal ion binding"/>
    <property type="evidence" value="ECO:0007669"/>
    <property type="project" value="UniProtKB-KW"/>
</dbReference>
<dbReference type="SUPFAM" id="SSF50692">
    <property type="entry name" value="ADC-like"/>
    <property type="match status" value="1"/>
</dbReference>
<sequence>MTVQTTRRSFIKISALAALALGLPASAQQGFTAAKTRWALGEVGGKTGLQQARVMPTICPYCSMGCSIDMYTDGQRVIWSAGSTDSYINWGALCPKGKAAFQLVNNPRRLMYPLIRTGPKPPVEEILAAKTWDELLAVLKKYPPQWRRASWDEALSYIAGKLAGILNAWRTSTGAPKQSDGFYYVGAKSPVMIIGSSILVNEEGYLSRKLAAFLGTSNTDSQYRKCHSSTVSSLAVTYGWGAETASIEDVALADVVLFFSSPAEAHPLSFYYFMKGKRERDTIFITFDPRYSRTAAASDIWVPFRPGTDTAIFNYILHYAFFERNPPIDQLPEFQRLMARWNITNDDLADLKEMLKEYDVDTASAITGVPKELLRTVAQIYVENSGVVTGHKKHGIVQWAMGFTQHTNATINIIRAAAITQLLLGNVGYPGGGTHPFRGHSNVQGVTDVQGGGLGVLPGYHSPPSSAFDVRLYQDWKLQGMPDAWNWEIPQWAQGKVATSTPSRGKADLTKVLQVFNFYGWRRLELVWGVFCGTVPEDDPVNGVVVCDLPFGTGASEVTFPRKALAGDIRAAFVFGENPAVSNPNAKVVMAGLASLDLLVVSDIFETETAYFADVVLPAASFAEKEGTRTDGNRVIQWTWRAVEPVGESRPDYWIMAQLYKYLRRAGAVVLPSEAAGVKSERVKFRKRGQLIFVYERPLKPDRSWDYSGGSGEAAPISEIEAAANPRIISKEINYAVFIYQGIYDPVRDEFTPMRRNNRLRKPGEIDGTFSQEFKVYKDWGWSWPMNVRFMYNYDSLQAVLGKADVVTAAGKQWTVTGETGEIIDEYTGEYRPAFVPGHNFWAPRSFKRRLSGVSDLFGGLDIIEFIRTGQLVIPGKFVVEDGGEVKVLGFEEFAAATGMRYLWANDAVYWDEEALSMKAALKRPFYSGGGWAQFKPNYEKMRQLLQQYYQQTGDLRTATLKVIEEMGGWYKGYNFQWPIHTEPVESPLVEMALKYPTLAWTNPYNLDVLTNKPAAVKDFPVGVALEPKQLEDLLKQWGVADAVIVAMTSNRLTETWHTGAMSRNVPYLAQLVPAPFVYVPRALAQKLGIQSGDYVELWTARGMLKMVAYVTDGEAYLNVNGKTVPVVNVQWSFSFMGDVTGPQGNFLTPDVGDVVTTIQESKAWLGAIRKARSV</sequence>
<keyword evidence="8" id="KW-0408">Iron</keyword>
<dbReference type="PROSITE" id="PS51318">
    <property type="entry name" value="TAT"/>
    <property type="match status" value="1"/>
</dbReference>
<dbReference type="GO" id="GO:0016491">
    <property type="term" value="F:oxidoreductase activity"/>
    <property type="evidence" value="ECO:0007669"/>
    <property type="project" value="UniProtKB-KW"/>
</dbReference>
<dbReference type="PANTHER" id="PTHR43598">
    <property type="entry name" value="TUNGSTEN-CONTAINING FORMYLMETHANOFURAN DEHYDROGENASE 2 SUBUNIT B"/>
    <property type="match status" value="1"/>
</dbReference>
<comment type="cofactor">
    <cofactor evidence="1">
        <name>[4Fe-4S] cluster</name>
        <dbReference type="ChEBI" id="CHEBI:49883"/>
    </cofactor>
</comment>
<dbReference type="InterPro" id="IPR027467">
    <property type="entry name" value="MopterinOxRdtase_cofactor_BS"/>
</dbReference>
<evidence type="ECO:0000256" key="6">
    <source>
        <dbReference type="ARBA" id="ARBA00022729"/>
    </source>
</evidence>
<evidence type="ECO:0000259" key="10">
    <source>
        <dbReference type="PROSITE" id="PS51669"/>
    </source>
</evidence>
<dbReference type="PANTHER" id="PTHR43598:SF5">
    <property type="entry name" value="DMSO REDUCTASE CHAIN A"/>
    <property type="match status" value="1"/>
</dbReference>
<keyword evidence="5" id="KW-0479">Metal-binding</keyword>
<name>A3MT64_PYRCJ</name>
<evidence type="ECO:0000313" key="12">
    <source>
        <dbReference type="Proteomes" id="UP000001431"/>
    </source>
</evidence>
<gene>
    <name evidence="11" type="ordered locus">Pcal_0396</name>
</gene>
<dbReference type="RefSeq" id="WP_011849088.1">
    <property type="nucleotide sequence ID" value="NC_009073.1"/>
</dbReference>
<comment type="similarity">
    <text evidence="3">Belongs to the prokaryotic molybdopterin-containing oxidoreductase family.</text>
</comment>
<evidence type="ECO:0000256" key="7">
    <source>
        <dbReference type="ARBA" id="ARBA00023002"/>
    </source>
</evidence>
<dbReference type="Gene3D" id="3.40.228.10">
    <property type="entry name" value="Dimethylsulfoxide Reductase, domain 2"/>
    <property type="match status" value="1"/>
</dbReference>
<organism evidence="11 12">
    <name type="scientific">Pyrobaculum calidifontis (strain DSM 21063 / JCM 11548 / VA1)</name>
    <dbReference type="NCBI Taxonomy" id="410359"/>
    <lineage>
        <taxon>Archaea</taxon>
        <taxon>Thermoproteota</taxon>
        <taxon>Thermoprotei</taxon>
        <taxon>Thermoproteales</taxon>
        <taxon>Thermoproteaceae</taxon>
        <taxon>Pyrobaculum</taxon>
    </lineage>
</organism>
<evidence type="ECO:0000256" key="5">
    <source>
        <dbReference type="ARBA" id="ARBA00022723"/>
    </source>
</evidence>
<keyword evidence="4" id="KW-0004">4Fe-4S</keyword>
<proteinExistence type="inferred from homology"/>
<dbReference type="PROSITE" id="PS00490">
    <property type="entry name" value="MOLYBDOPTERIN_PROK_2"/>
    <property type="match status" value="1"/>
</dbReference>
<dbReference type="PROSITE" id="PS00551">
    <property type="entry name" value="MOLYBDOPTERIN_PROK_1"/>
    <property type="match status" value="1"/>
</dbReference>
<dbReference type="Pfam" id="PF01568">
    <property type="entry name" value="Molydop_binding"/>
    <property type="match status" value="1"/>
</dbReference>
<dbReference type="Gene3D" id="2.40.40.20">
    <property type="match status" value="1"/>
</dbReference>
<dbReference type="GeneID" id="4909754"/>
<dbReference type="PROSITE" id="PS51669">
    <property type="entry name" value="4FE4S_MOW_BIS_MGD"/>
    <property type="match status" value="1"/>
</dbReference>
<keyword evidence="6" id="KW-0732">Signal</keyword>
<dbReference type="OrthoDB" id="23466at2157"/>
<evidence type="ECO:0000256" key="4">
    <source>
        <dbReference type="ARBA" id="ARBA00022485"/>
    </source>
</evidence>
<dbReference type="InterPro" id="IPR006655">
    <property type="entry name" value="Mopterin_OxRdtase_prok_CS"/>
</dbReference>
<dbReference type="KEGG" id="pcl:Pcal_0396"/>
<dbReference type="InterPro" id="IPR006963">
    <property type="entry name" value="Mopterin_OxRdtase_4Fe-4S_dom"/>
</dbReference>
<dbReference type="SUPFAM" id="SSF53706">
    <property type="entry name" value="Formate dehydrogenase/DMSO reductase, domains 1-3"/>
    <property type="match status" value="1"/>
</dbReference>
<accession>A3MT64</accession>
<keyword evidence="7 11" id="KW-0560">Oxidoreductase</keyword>